<sequence>MGEALATMPIRRAEFRTTDIAETHEILRRTYVDHRPHMSRPGADFLFHSRTAAAGDLTLDRLRYRGAVESASDPFDSVITVVVCDGRYRVDTGGGAVPFAAGDAFLVPLGTPFQVAWQGIDLQNVRFPLETAARAASRLGVDTVDFRFDAPAPVSPRMRQHWIATVKYVTGTFAGPEPAAAHPLVHAALLDLVGATAVAVFPNTTMTTDYTPGPGRVPPAAVRRAMAYIDAHAGEPITIEDIAGVANLGVRGLQAAFARHGDTTPTGYLRLARLHGAHRDLRDGDPARGDTVGAIARRWGFAAQGRFAVEYRKLFGRSPSHTLRT</sequence>
<evidence type="ECO:0000313" key="6">
    <source>
        <dbReference type="Proteomes" id="UP000590749"/>
    </source>
</evidence>
<dbReference type="GO" id="GO:0043565">
    <property type="term" value="F:sequence-specific DNA binding"/>
    <property type="evidence" value="ECO:0007669"/>
    <property type="project" value="InterPro"/>
</dbReference>
<evidence type="ECO:0000256" key="3">
    <source>
        <dbReference type="ARBA" id="ARBA00023163"/>
    </source>
</evidence>
<dbReference type="InterPro" id="IPR018060">
    <property type="entry name" value="HTH_AraC"/>
</dbReference>
<evidence type="ECO:0000259" key="4">
    <source>
        <dbReference type="PROSITE" id="PS01124"/>
    </source>
</evidence>
<dbReference type="PROSITE" id="PS01124">
    <property type="entry name" value="HTH_ARAC_FAMILY_2"/>
    <property type="match status" value="1"/>
</dbReference>
<dbReference type="EMBL" id="JACHXF010000013">
    <property type="protein sequence ID" value="MBB3098030.1"/>
    <property type="molecule type" value="Genomic_DNA"/>
</dbReference>
<feature type="domain" description="HTH araC/xylS-type" evidence="4">
    <location>
        <begin position="223"/>
        <end position="325"/>
    </location>
</feature>
<keyword evidence="2 5" id="KW-0238">DNA-binding</keyword>
<dbReference type="AlphaFoldDB" id="A0A7W5AL12"/>
<proteinExistence type="predicted"/>
<evidence type="ECO:0000313" key="5">
    <source>
        <dbReference type="EMBL" id="MBB3098030.1"/>
    </source>
</evidence>
<name>A0A7W5AL12_9ACTN</name>
<evidence type="ECO:0000256" key="2">
    <source>
        <dbReference type="ARBA" id="ARBA00023125"/>
    </source>
</evidence>
<dbReference type="RefSeq" id="WP_203834007.1">
    <property type="nucleotide sequence ID" value="NZ_BMPW01000014.1"/>
</dbReference>
<dbReference type="PANTHER" id="PTHR46796:SF6">
    <property type="entry name" value="ARAC SUBFAMILY"/>
    <property type="match status" value="1"/>
</dbReference>
<dbReference type="InterPro" id="IPR050204">
    <property type="entry name" value="AraC_XylS_family_regulators"/>
</dbReference>
<keyword evidence="1" id="KW-0805">Transcription regulation</keyword>
<dbReference type="Gene3D" id="1.10.10.60">
    <property type="entry name" value="Homeodomain-like"/>
    <property type="match status" value="1"/>
</dbReference>
<dbReference type="Pfam" id="PF14525">
    <property type="entry name" value="AraC_binding_2"/>
    <property type="match status" value="1"/>
</dbReference>
<gene>
    <name evidence="5" type="ORF">FHR83_005715</name>
</gene>
<dbReference type="PANTHER" id="PTHR46796">
    <property type="entry name" value="HTH-TYPE TRANSCRIPTIONAL ACTIVATOR RHAS-RELATED"/>
    <property type="match status" value="1"/>
</dbReference>
<dbReference type="InterPro" id="IPR009057">
    <property type="entry name" value="Homeodomain-like_sf"/>
</dbReference>
<dbReference type="SMART" id="SM00342">
    <property type="entry name" value="HTH_ARAC"/>
    <property type="match status" value="1"/>
</dbReference>
<dbReference type="InterPro" id="IPR011051">
    <property type="entry name" value="RmlC_Cupin_sf"/>
</dbReference>
<accession>A0A7W5AL12</accession>
<dbReference type="SUPFAM" id="SSF51182">
    <property type="entry name" value="RmlC-like cupins"/>
    <property type="match status" value="1"/>
</dbReference>
<keyword evidence="6" id="KW-1185">Reference proteome</keyword>
<dbReference type="InterPro" id="IPR035418">
    <property type="entry name" value="AraC-bd_2"/>
</dbReference>
<dbReference type="GO" id="GO:0003700">
    <property type="term" value="F:DNA-binding transcription factor activity"/>
    <property type="evidence" value="ECO:0007669"/>
    <property type="project" value="InterPro"/>
</dbReference>
<protein>
    <submittedName>
        <fullName evidence="5">AraC-like DNA-binding protein</fullName>
    </submittedName>
</protein>
<dbReference type="SUPFAM" id="SSF46689">
    <property type="entry name" value="Homeodomain-like"/>
    <property type="match status" value="1"/>
</dbReference>
<organism evidence="5 6">
    <name type="scientific">Actinoplanes campanulatus</name>
    <dbReference type="NCBI Taxonomy" id="113559"/>
    <lineage>
        <taxon>Bacteria</taxon>
        <taxon>Bacillati</taxon>
        <taxon>Actinomycetota</taxon>
        <taxon>Actinomycetes</taxon>
        <taxon>Micromonosporales</taxon>
        <taxon>Micromonosporaceae</taxon>
        <taxon>Actinoplanes</taxon>
    </lineage>
</organism>
<comment type="caution">
    <text evidence="5">The sequence shown here is derived from an EMBL/GenBank/DDBJ whole genome shotgun (WGS) entry which is preliminary data.</text>
</comment>
<evidence type="ECO:0000256" key="1">
    <source>
        <dbReference type="ARBA" id="ARBA00023015"/>
    </source>
</evidence>
<dbReference type="Pfam" id="PF12833">
    <property type="entry name" value="HTH_18"/>
    <property type="match status" value="1"/>
</dbReference>
<reference evidence="5 6" key="1">
    <citation type="submission" date="2020-08" db="EMBL/GenBank/DDBJ databases">
        <title>Genomic Encyclopedia of Type Strains, Phase III (KMG-III): the genomes of soil and plant-associated and newly described type strains.</title>
        <authorList>
            <person name="Whitman W."/>
        </authorList>
    </citation>
    <scope>NUCLEOTIDE SEQUENCE [LARGE SCALE GENOMIC DNA]</scope>
    <source>
        <strain evidence="5 6">CECT 3287</strain>
    </source>
</reference>
<keyword evidence="3" id="KW-0804">Transcription</keyword>
<dbReference type="Proteomes" id="UP000590749">
    <property type="component" value="Unassembled WGS sequence"/>
</dbReference>